<dbReference type="AlphaFoldDB" id="A0A545U0M5"/>
<proteinExistence type="predicted"/>
<feature type="region of interest" description="Disordered" evidence="1">
    <location>
        <begin position="1"/>
        <end position="24"/>
    </location>
</feature>
<evidence type="ECO:0000256" key="1">
    <source>
        <dbReference type="SAM" id="MobiDB-lite"/>
    </source>
</evidence>
<dbReference type="OrthoDB" id="5397661at2"/>
<organism evidence="2 3">
    <name type="scientific">Aliikangiella coralliicola</name>
    <dbReference type="NCBI Taxonomy" id="2592383"/>
    <lineage>
        <taxon>Bacteria</taxon>
        <taxon>Pseudomonadati</taxon>
        <taxon>Pseudomonadota</taxon>
        <taxon>Gammaproteobacteria</taxon>
        <taxon>Oceanospirillales</taxon>
        <taxon>Pleioneaceae</taxon>
        <taxon>Aliikangiella</taxon>
    </lineage>
</organism>
<keyword evidence="3" id="KW-1185">Reference proteome</keyword>
<reference evidence="2 3" key="1">
    <citation type="submission" date="2019-07" db="EMBL/GenBank/DDBJ databases">
        <title>Draft genome for Aliikangiella sp. M105.</title>
        <authorList>
            <person name="Wang G."/>
        </authorList>
    </citation>
    <scope>NUCLEOTIDE SEQUENCE [LARGE SCALE GENOMIC DNA]</scope>
    <source>
        <strain evidence="2 3">M105</strain>
    </source>
</reference>
<dbReference type="Proteomes" id="UP000315439">
    <property type="component" value="Unassembled WGS sequence"/>
</dbReference>
<sequence>MSILSLPLSANEDEESGPTSIKLESSFIGDKEQPSVSYFIPWEGIGTPDKLQWQISDKIDRTLDLVDRKVMLRSTAIYQELKLETNLKVKPESK</sequence>
<dbReference type="EMBL" id="VIKS01000015">
    <property type="protein sequence ID" value="TQV83018.1"/>
    <property type="molecule type" value="Genomic_DNA"/>
</dbReference>
<gene>
    <name evidence="2" type="ORF">FLL46_23860</name>
</gene>
<name>A0A545U0M5_9GAMM</name>
<comment type="caution">
    <text evidence="2">The sequence shown here is derived from an EMBL/GenBank/DDBJ whole genome shotgun (WGS) entry which is preliminary data.</text>
</comment>
<evidence type="ECO:0000313" key="3">
    <source>
        <dbReference type="Proteomes" id="UP000315439"/>
    </source>
</evidence>
<accession>A0A545U0M5</accession>
<protein>
    <submittedName>
        <fullName evidence="2">Uncharacterized protein</fullName>
    </submittedName>
</protein>
<evidence type="ECO:0000313" key="2">
    <source>
        <dbReference type="EMBL" id="TQV83018.1"/>
    </source>
</evidence>